<name>A0A4Y2RKT3_ARAVE</name>
<gene>
    <name evidence="2" type="ORF">AVEN_123481-2_1</name>
</gene>
<evidence type="ECO:0000313" key="3">
    <source>
        <dbReference type="Proteomes" id="UP000499080"/>
    </source>
</evidence>
<dbReference type="EMBL" id="BGPR01017527">
    <property type="protein sequence ID" value="GBN76422.1"/>
    <property type="molecule type" value="Genomic_DNA"/>
</dbReference>
<dbReference type="Proteomes" id="UP000499080">
    <property type="component" value="Unassembled WGS sequence"/>
</dbReference>
<feature type="signal peptide" evidence="1">
    <location>
        <begin position="1"/>
        <end position="21"/>
    </location>
</feature>
<accession>A0A4Y2RKT3</accession>
<sequence>HWSVAIPFAFLSLCSIEEMLCFYKPDLSLKFVNNLPEHTVCLSSNQGHLRNNGFVQITLLETTLG</sequence>
<evidence type="ECO:0000256" key="1">
    <source>
        <dbReference type="SAM" id="SignalP"/>
    </source>
</evidence>
<feature type="chain" id="PRO_5021500902" evidence="1">
    <location>
        <begin position="22"/>
        <end position="65"/>
    </location>
</feature>
<keyword evidence="1" id="KW-0732">Signal</keyword>
<reference evidence="2 3" key="1">
    <citation type="journal article" date="2019" name="Sci. Rep.">
        <title>Orb-weaving spider Araneus ventricosus genome elucidates the spidroin gene catalogue.</title>
        <authorList>
            <person name="Kono N."/>
            <person name="Nakamura H."/>
            <person name="Ohtoshi R."/>
            <person name="Moran D.A.P."/>
            <person name="Shinohara A."/>
            <person name="Yoshida Y."/>
            <person name="Fujiwara M."/>
            <person name="Mori M."/>
            <person name="Tomita M."/>
            <person name="Arakawa K."/>
        </authorList>
    </citation>
    <scope>NUCLEOTIDE SEQUENCE [LARGE SCALE GENOMIC DNA]</scope>
</reference>
<comment type="caution">
    <text evidence="2">The sequence shown here is derived from an EMBL/GenBank/DDBJ whole genome shotgun (WGS) entry which is preliminary data.</text>
</comment>
<organism evidence="2 3">
    <name type="scientific">Araneus ventricosus</name>
    <name type="common">Orbweaver spider</name>
    <name type="synonym">Epeira ventricosa</name>
    <dbReference type="NCBI Taxonomy" id="182803"/>
    <lineage>
        <taxon>Eukaryota</taxon>
        <taxon>Metazoa</taxon>
        <taxon>Ecdysozoa</taxon>
        <taxon>Arthropoda</taxon>
        <taxon>Chelicerata</taxon>
        <taxon>Arachnida</taxon>
        <taxon>Araneae</taxon>
        <taxon>Araneomorphae</taxon>
        <taxon>Entelegynae</taxon>
        <taxon>Araneoidea</taxon>
        <taxon>Araneidae</taxon>
        <taxon>Araneus</taxon>
    </lineage>
</organism>
<feature type="non-terminal residue" evidence="2">
    <location>
        <position position="1"/>
    </location>
</feature>
<dbReference type="AlphaFoldDB" id="A0A4Y2RKT3"/>
<keyword evidence="3" id="KW-1185">Reference proteome</keyword>
<proteinExistence type="predicted"/>
<evidence type="ECO:0000313" key="2">
    <source>
        <dbReference type="EMBL" id="GBN76422.1"/>
    </source>
</evidence>
<protein>
    <submittedName>
        <fullName evidence="2">Uncharacterized protein</fullName>
    </submittedName>
</protein>